<evidence type="ECO:0000256" key="1">
    <source>
        <dbReference type="SAM" id="MobiDB-lite"/>
    </source>
</evidence>
<reference evidence="3" key="1">
    <citation type="submission" date="2019-04" db="EMBL/GenBank/DDBJ databases">
        <title>Sequencing of skin fungus with MAO and IRED activity.</title>
        <authorList>
            <person name="Marsaioli A.J."/>
            <person name="Bonatto J.M.C."/>
            <person name="Reis Junior O."/>
        </authorList>
    </citation>
    <scope>NUCLEOTIDE SEQUENCE</scope>
    <source>
        <strain evidence="3">28M1</strain>
    </source>
</reference>
<evidence type="ECO:0000313" key="4">
    <source>
        <dbReference type="Proteomes" id="UP000758155"/>
    </source>
</evidence>
<keyword evidence="2" id="KW-0812">Transmembrane</keyword>
<dbReference type="AlphaFoldDB" id="A0A9P4WKB8"/>
<gene>
    <name evidence="3" type="ORF">E8E12_002393</name>
</gene>
<proteinExistence type="predicted"/>
<sequence length="676" mass="76154">MSRSSSPISRPLSSPQLLLSPPILQSSPQSPDVTLRRHGSIISSTFVPSSASLDGNFSYDRDGAFSTPTTPAFRAEMDRRDEEALLNPGHSHRRQSAKHYEQMDSWVRLAKVGTIKFLMTVFFGGSLCLCLRSWEGFHGSIPLSKYEVRIFNALTIALSICLGLNLLTSLKRYAVFLRWAILTKYWVPVEVFDLILGIDELTNVTKLLVLATPALDNKWLLGRSQPWRNSHPGYRQRFAIVCLIWLLINIGSQVLVASLSLFWPTEPYICPLTKYGSVAVADLSKWDVEEEGDHIYSSREAAWRFGLEAQSWSNFSADAPSPELSQLPGTPIYKGDGYFEYRFFYRNPDRPWSDYLQSNRNIKARTRCKEYDILHDGGAGGLTLGVSKKETRFVSIPKSGSGMILWQAMIGRNGNSTCGARCTQILVYQARGKDGSAKNVNKSSFWDCDSQVDQVTTFSAGASHPGIKPSDTFIYGTDRFAMLAAGAIAWTGYAESNWTDRQYRLNTQDSPWSPARVLNTTEVEEMIMRFSIGAIAAFDDHGLRYNIFINNRTCDQTSQKLEVKWKYIWIILGSIGAIQFSALCYLLIRANKSIVRDSSYFSVAMLLRPVLEFIDDVPGRMAMTGTEIKNHPRLRDKNIRYDYNEKDDGTKQVTICVEGEFRGHVKKRWPSGDYGG</sequence>
<feature type="transmembrane region" description="Helical" evidence="2">
    <location>
        <begin position="117"/>
        <end position="134"/>
    </location>
</feature>
<evidence type="ECO:0000313" key="3">
    <source>
        <dbReference type="EMBL" id="KAF3034778.1"/>
    </source>
</evidence>
<keyword evidence="2" id="KW-0472">Membrane</keyword>
<keyword evidence="4" id="KW-1185">Reference proteome</keyword>
<feature type="transmembrane region" description="Helical" evidence="2">
    <location>
        <begin position="238"/>
        <end position="263"/>
    </location>
</feature>
<accession>A0A9P4WKB8</accession>
<evidence type="ECO:0000256" key="2">
    <source>
        <dbReference type="SAM" id="Phobius"/>
    </source>
</evidence>
<dbReference type="OrthoDB" id="3596604at2759"/>
<keyword evidence="2" id="KW-1133">Transmembrane helix</keyword>
<name>A0A9P4WKB8_9PLEO</name>
<feature type="transmembrane region" description="Helical" evidence="2">
    <location>
        <begin position="567"/>
        <end position="588"/>
    </location>
</feature>
<protein>
    <submittedName>
        <fullName evidence="3">Uncharacterized protein</fullName>
    </submittedName>
</protein>
<feature type="transmembrane region" description="Helical" evidence="2">
    <location>
        <begin position="146"/>
        <end position="168"/>
    </location>
</feature>
<dbReference type="EMBL" id="SWKV01000064">
    <property type="protein sequence ID" value="KAF3034778.1"/>
    <property type="molecule type" value="Genomic_DNA"/>
</dbReference>
<feature type="region of interest" description="Disordered" evidence="1">
    <location>
        <begin position="1"/>
        <end position="34"/>
    </location>
</feature>
<comment type="caution">
    <text evidence="3">The sequence shown here is derived from an EMBL/GenBank/DDBJ whole genome shotgun (WGS) entry which is preliminary data.</text>
</comment>
<feature type="compositionally biased region" description="Low complexity" evidence="1">
    <location>
        <begin position="1"/>
        <end position="31"/>
    </location>
</feature>
<organism evidence="3 4">
    <name type="scientific">Didymella heteroderae</name>
    <dbReference type="NCBI Taxonomy" id="1769908"/>
    <lineage>
        <taxon>Eukaryota</taxon>
        <taxon>Fungi</taxon>
        <taxon>Dikarya</taxon>
        <taxon>Ascomycota</taxon>
        <taxon>Pezizomycotina</taxon>
        <taxon>Dothideomycetes</taxon>
        <taxon>Pleosporomycetidae</taxon>
        <taxon>Pleosporales</taxon>
        <taxon>Pleosporineae</taxon>
        <taxon>Didymellaceae</taxon>
        <taxon>Didymella</taxon>
    </lineage>
</organism>
<dbReference type="Proteomes" id="UP000758155">
    <property type="component" value="Unassembled WGS sequence"/>
</dbReference>